<reference evidence="1 2" key="1">
    <citation type="submission" date="2023-10" db="EMBL/GenBank/DDBJ databases">
        <title>Genomes of two closely related lineages of the louse Polyplax serrata with different host specificities.</title>
        <authorList>
            <person name="Martinu J."/>
            <person name="Tarabai H."/>
            <person name="Stefka J."/>
            <person name="Hypsa V."/>
        </authorList>
    </citation>
    <scope>NUCLEOTIDE SEQUENCE [LARGE SCALE GENOMIC DNA]</scope>
    <source>
        <strain evidence="1">HR10_N</strain>
    </source>
</reference>
<evidence type="ECO:0000313" key="2">
    <source>
        <dbReference type="Proteomes" id="UP001372834"/>
    </source>
</evidence>
<sequence>MEKKVDHLNICCRLVRTCAQEKQLKRIPEFTWQIPRSLDRTPPLNFFARVQSQARRSFMTNTMEMKGCHAKCWSMKREDGDLSDVAVYSKATGSKILS</sequence>
<proteinExistence type="predicted"/>
<dbReference type="AlphaFoldDB" id="A0AAN8PN56"/>
<protein>
    <submittedName>
        <fullName evidence="1">Uncharacterized protein</fullName>
    </submittedName>
</protein>
<evidence type="ECO:0000313" key="1">
    <source>
        <dbReference type="EMBL" id="KAK6639666.1"/>
    </source>
</evidence>
<name>A0AAN8PN56_POLSC</name>
<organism evidence="1 2">
    <name type="scientific">Polyplax serrata</name>
    <name type="common">Common mouse louse</name>
    <dbReference type="NCBI Taxonomy" id="468196"/>
    <lineage>
        <taxon>Eukaryota</taxon>
        <taxon>Metazoa</taxon>
        <taxon>Ecdysozoa</taxon>
        <taxon>Arthropoda</taxon>
        <taxon>Hexapoda</taxon>
        <taxon>Insecta</taxon>
        <taxon>Pterygota</taxon>
        <taxon>Neoptera</taxon>
        <taxon>Paraneoptera</taxon>
        <taxon>Psocodea</taxon>
        <taxon>Troctomorpha</taxon>
        <taxon>Phthiraptera</taxon>
        <taxon>Anoplura</taxon>
        <taxon>Polyplacidae</taxon>
        <taxon>Polyplax</taxon>
    </lineage>
</organism>
<accession>A0AAN8PN56</accession>
<comment type="caution">
    <text evidence="1">The sequence shown here is derived from an EMBL/GenBank/DDBJ whole genome shotgun (WGS) entry which is preliminary data.</text>
</comment>
<dbReference type="EMBL" id="JAWJWE010000003">
    <property type="protein sequence ID" value="KAK6639666.1"/>
    <property type="molecule type" value="Genomic_DNA"/>
</dbReference>
<dbReference type="Proteomes" id="UP001372834">
    <property type="component" value="Unassembled WGS sequence"/>
</dbReference>
<gene>
    <name evidence="1" type="ORF">RUM43_007939</name>
</gene>